<feature type="compositionally biased region" description="Polar residues" evidence="13">
    <location>
        <begin position="497"/>
        <end position="518"/>
    </location>
</feature>
<evidence type="ECO:0000256" key="9">
    <source>
        <dbReference type="ARBA" id="ARBA00022840"/>
    </source>
</evidence>
<proteinExistence type="inferred from homology"/>
<dbReference type="GO" id="GO:0005935">
    <property type="term" value="C:cellular bud neck"/>
    <property type="evidence" value="ECO:0007669"/>
    <property type="project" value="UniProtKB-SubCell"/>
</dbReference>
<feature type="compositionally biased region" description="Low complexity" evidence="13">
    <location>
        <begin position="73"/>
        <end position="83"/>
    </location>
</feature>
<feature type="compositionally biased region" description="Polar residues" evidence="13">
    <location>
        <begin position="654"/>
        <end position="666"/>
    </location>
</feature>
<feature type="compositionally biased region" description="Polar residues" evidence="13">
    <location>
        <begin position="22"/>
        <end position="34"/>
    </location>
</feature>
<keyword evidence="4" id="KW-0723">Serine/threonine-protein kinase</keyword>
<dbReference type="InterPro" id="IPR017441">
    <property type="entry name" value="Protein_kinase_ATP_BS"/>
</dbReference>
<dbReference type="Gene3D" id="1.10.510.10">
    <property type="entry name" value="Transferase(Phosphotransferase) domain 1"/>
    <property type="match status" value="1"/>
</dbReference>
<dbReference type="AlphaFoldDB" id="A0A316YVT6"/>
<feature type="region of interest" description="Disordered" evidence="13">
    <location>
        <begin position="1"/>
        <end position="112"/>
    </location>
</feature>
<dbReference type="EC" id="2.7.11.1" evidence="3"/>
<gene>
    <name evidence="15" type="ORF">FA10DRAFT_263917</name>
</gene>
<evidence type="ECO:0000256" key="11">
    <source>
        <dbReference type="ARBA" id="ARBA00048679"/>
    </source>
</evidence>
<evidence type="ECO:0000256" key="4">
    <source>
        <dbReference type="ARBA" id="ARBA00022527"/>
    </source>
</evidence>
<dbReference type="SUPFAM" id="SSF56112">
    <property type="entry name" value="Protein kinase-like (PK-like)"/>
    <property type="match status" value="1"/>
</dbReference>
<dbReference type="InterPro" id="IPR011009">
    <property type="entry name" value="Kinase-like_dom_sf"/>
</dbReference>
<dbReference type="GO" id="GO:0005524">
    <property type="term" value="F:ATP binding"/>
    <property type="evidence" value="ECO:0007669"/>
    <property type="project" value="UniProtKB-UniRule"/>
</dbReference>
<evidence type="ECO:0000256" key="6">
    <source>
        <dbReference type="ARBA" id="ARBA00022679"/>
    </source>
</evidence>
<dbReference type="GO" id="GO:0005940">
    <property type="term" value="C:septin ring"/>
    <property type="evidence" value="ECO:0007669"/>
    <property type="project" value="UniProtKB-ARBA"/>
</dbReference>
<evidence type="ECO:0000256" key="3">
    <source>
        <dbReference type="ARBA" id="ARBA00012513"/>
    </source>
</evidence>
<feature type="compositionally biased region" description="Low complexity" evidence="13">
    <location>
        <begin position="737"/>
        <end position="751"/>
    </location>
</feature>
<evidence type="ECO:0000313" key="16">
    <source>
        <dbReference type="Proteomes" id="UP000245768"/>
    </source>
</evidence>
<dbReference type="CDD" id="cd14081">
    <property type="entry name" value="STKc_BRSK1_2"/>
    <property type="match status" value="1"/>
</dbReference>
<dbReference type="EMBL" id="KZ819634">
    <property type="protein sequence ID" value="PWN93242.1"/>
    <property type="molecule type" value="Genomic_DNA"/>
</dbReference>
<dbReference type="PROSITE" id="PS50011">
    <property type="entry name" value="PROTEIN_KINASE_DOM"/>
    <property type="match status" value="1"/>
</dbReference>
<feature type="compositionally biased region" description="Low complexity" evidence="13">
    <location>
        <begin position="916"/>
        <end position="929"/>
    </location>
</feature>
<evidence type="ECO:0000256" key="12">
    <source>
        <dbReference type="PROSITE-ProRule" id="PRU10141"/>
    </source>
</evidence>
<evidence type="ECO:0000259" key="14">
    <source>
        <dbReference type="PROSITE" id="PS50011"/>
    </source>
</evidence>
<evidence type="ECO:0000256" key="10">
    <source>
        <dbReference type="ARBA" id="ARBA00047899"/>
    </source>
</evidence>
<dbReference type="PROSITE" id="PS00107">
    <property type="entry name" value="PROTEIN_KINASE_ATP"/>
    <property type="match status" value="1"/>
</dbReference>
<dbReference type="InParanoid" id="A0A316YVT6"/>
<comment type="similarity">
    <text evidence="2">Belongs to the protein kinase superfamily. CAMK Ser/Thr protein kinase family. NIM1 subfamily.</text>
</comment>
<keyword evidence="7 12" id="KW-0547">Nucleotide-binding</keyword>
<sequence>MSTRRAPNIPEIPPFRGAGPLQSRNAPNRPSTSSAEHDGKAMAPPAQGSQNRRADARQGSSSSGRSERERQAAKQQQKAQAPAEPRPSSRLASEKKRDYKDPPSIGPWQLGKLIGQGASGRVRHAIHANNGQQAAVKIVPKQILATSRMSMRDVSAKQEKMVLGIEREIVIMKLIEHPNLLGLIDVYETSKELYLVLEYVAGGELFDYLVSKGRLRTAEARSYFRQIIFGLQYCHGFNICHRDLKPENLLLDATKKIVKVADFGMAALQPSEKMLETSCGSPHYASPEIVSGKSYKGTASDIWSCGIILFALLCGRLPFDDANIQNLLAKVRLGRFDMPDHLEPLAKNLISKMLVVDPEQRIKMQDIVRHPWFTDNGVMSSRNPVTTSLDKLAGDRFDRKALDPDILANLKTLWSEYSCDDIIEQLTSTGPNWQKTFYTLLVQHRENYSGDEDEDDEDLPMPAQSSSAAKNNSLGLSLGIAQPQPTPAQVPQVASGRPQTSSQASTARTRQAVDSGSRSAAKGHVQSQSVSQSRPKAGPLAETLVAHRPAPPSPARPQQLMASSPNPSTPKKPSPPRPTRASLDAPRSPMGPRQSPADRSPSPAGPRASLDQGRRGYSIDHPPPSPTRRPLPSPTPSPIKTMQAPAHGFGSPMHAQQSRIQAQTAERYSPPSLDRRATSPADPVVRGRSGTVSTSPYRVNQYDDGQVPGTPTRTRARSSSVAQDSTPKAAIPVRTNSRSGAPSSSKRPSSALGHRGAASEAGPPTINIPQVEDPTMQRFFKEIADELANIKATGERPDSLQLKLDRLKDFAATANPSTARPSHSRQASTKAVRRAQDDPMAQFDDAEEEDADVHSVRSGSASDSSGYPYTPTSPMPPMMPSPGQKMERLESETKSRRPALLGGPTSPRPPSLFSNATSASGATGTSSTLGRKRSLLLGRRKSVRKESSDYGSESGRSSLAYERLQDAGAATQDPVAVHAKRIANLTPTKLQQKNPGLGLDIGGGAGGSTIAAPSSIKSPSLHQAPPTPSTPGSASFAAVGNSPKQSWFAGLFNWKPATFTLMSTENFSITHAEVKRLLHYSGARVFVEDSEHMGILKCSLAELKEGGMSTSTKPVRFRVEFNILPMSSGGASPAIGSRQSAMASPALSNISSPSYTSSSSSSGRNTAMYATQVTLIQEKGALSSFKAVYHSLRKQWSLDLAASGSSGSVPNSPAAFNVGLGVGPVSMR</sequence>
<evidence type="ECO:0000256" key="13">
    <source>
        <dbReference type="SAM" id="MobiDB-lite"/>
    </source>
</evidence>
<feature type="compositionally biased region" description="Low complexity" evidence="13">
    <location>
        <begin position="481"/>
        <end position="494"/>
    </location>
</feature>
<dbReference type="RefSeq" id="XP_025380440.1">
    <property type="nucleotide sequence ID" value="XM_025520428.1"/>
</dbReference>
<feature type="compositionally biased region" description="Low complexity" evidence="13">
    <location>
        <begin position="856"/>
        <end position="870"/>
    </location>
</feature>
<feature type="domain" description="Protein kinase" evidence="14">
    <location>
        <begin position="108"/>
        <end position="373"/>
    </location>
</feature>
<comment type="subcellular location">
    <subcellularLocation>
        <location evidence="1">Bud neck</location>
    </subcellularLocation>
</comment>
<feature type="compositionally biased region" description="Basic and acidic residues" evidence="13">
    <location>
        <begin position="92"/>
        <end position="101"/>
    </location>
</feature>
<dbReference type="GeneID" id="37042344"/>
<feature type="compositionally biased region" description="Polar residues" evidence="13">
    <location>
        <begin position="709"/>
        <end position="726"/>
    </location>
</feature>
<feature type="compositionally biased region" description="Polar residues" evidence="13">
    <location>
        <begin position="525"/>
        <end position="534"/>
    </location>
</feature>
<dbReference type="Pfam" id="PF00069">
    <property type="entry name" value="Pkinase"/>
    <property type="match status" value="1"/>
</dbReference>
<comment type="catalytic activity">
    <reaction evidence="11">
        <text>L-seryl-[protein] + ATP = O-phospho-L-seryl-[protein] + ADP + H(+)</text>
        <dbReference type="Rhea" id="RHEA:17989"/>
        <dbReference type="Rhea" id="RHEA-COMP:9863"/>
        <dbReference type="Rhea" id="RHEA-COMP:11604"/>
        <dbReference type="ChEBI" id="CHEBI:15378"/>
        <dbReference type="ChEBI" id="CHEBI:29999"/>
        <dbReference type="ChEBI" id="CHEBI:30616"/>
        <dbReference type="ChEBI" id="CHEBI:83421"/>
        <dbReference type="ChEBI" id="CHEBI:456216"/>
        <dbReference type="EC" id="2.7.11.1"/>
    </reaction>
</comment>
<dbReference type="PROSITE" id="PS00108">
    <property type="entry name" value="PROTEIN_KINASE_ST"/>
    <property type="match status" value="1"/>
</dbReference>
<protein>
    <recommendedName>
        <fullName evidence="3">non-specific serine/threonine protein kinase</fullName>
        <ecNumber evidence="3">2.7.11.1</ecNumber>
    </recommendedName>
</protein>
<feature type="compositionally biased region" description="Polar residues" evidence="13">
    <location>
        <begin position="814"/>
        <end position="829"/>
    </location>
</feature>
<keyword evidence="5" id="KW-0597">Phosphoprotein</keyword>
<dbReference type="GO" id="GO:0035556">
    <property type="term" value="P:intracellular signal transduction"/>
    <property type="evidence" value="ECO:0007669"/>
    <property type="project" value="TreeGrafter"/>
</dbReference>
<feature type="compositionally biased region" description="Polar residues" evidence="13">
    <location>
        <begin position="463"/>
        <end position="475"/>
    </location>
</feature>
<name>A0A316YVT6_9BASI</name>
<evidence type="ECO:0000313" key="15">
    <source>
        <dbReference type="EMBL" id="PWN93242.1"/>
    </source>
</evidence>
<keyword evidence="9 12" id="KW-0067">ATP-binding</keyword>
<comment type="catalytic activity">
    <reaction evidence="10">
        <text>L-threonyl-[protein] + ATP = O-phospho-L-threonyl-[protein] + ADP + H(+)</text>
        <dbReference type="Rhea" id="RHEA:46608"/>
        <dbReference type="Rhea" id="RHEA-COMP:11060"/>
        <dbReference type="Rhea" id="RHEA-COMP:11605"/>
        <dbReference type="ChEBI" id="CHEBI:15378"/>
        <dbReference type="ChEBI" id="CHEBI:30013"/>
        <dbReference type="ChEBI" id="CHEBI:30616"/>
        <dbReference type="ChEBI" id="CHEBI:61977"/>
        <dbReference type="ChEBI" id="CHEBI:456216"/>
        <dbReference type="EC" id="2.7.11.1"/>
    </reaction>
</comment>
<feature type="compositionally biased region" description="Low complexity" evidence="13">
    <location>
        <begin position="556"/>
        <end position="566"/>
    </location>
</feature>
<dbReference type="SMART" id="SM00220">
    <property type="entry name" value="S_TKc"/>
    <property type="match status" value="1"/>
</dbReference>
<dbReference type="FunFam" id="1.10.510.10:FF:000394">
    <property type="entry name" value="Serine/threonine-protein kinase HSL1"/>
    <property type="match status" value="1"/>
</dbReference>
<feature type="region of interest" description="Disordered" evidence="13">
    <location>
        <begin position="1010"/>
        <end position="1037"/>
    </location>
</feature>
<accession>A0A316YVT6</accession>
<dbReference type="InterPro" id="IPR008271">
    <property type="entry name" value="Ser/Thr_kinase_AS"/>
</dbReference>
<feature type="compositionally biased region" description="Pro residues" evidence="13">
    <location>
        <begin position="871"/>
        <end position="880"/>
    </location>
</feature>
<evidence type="ECO:0000256" key="1">
    <source>
        <dbReference type="ARBA" id="ARBA00004266"/>
    </source>
</evidence>
<dbReference type="InterPro" id="IPR000719">
    <property type="entry name" value="Prot_kinase_dom"/>
</dbReference>
<dbReference type="PANTHER" id="PTHR24346">
    <property type="entry name" value="MAP/MICROTUBULE AFFINITY-REGULATING KINASE"/>
    <property type="match status" value="1"/>
</dbReference>
<feature type="compositionally biased region" description="Pro residues" evidence="13">
    <location>
        <begin position="621"/>
        <end position="637"/>
    </location>
</feature>
<evidence type="ECO:0000256" key="8">
    <source>
        <dbReference type="ARBA" id="ARBA00022777"/>
    </source>
</evidence>
<dbReference type="Proteomes" id="UP000245768">
    <property type="component" value="Unassembled WGS sequence"/>
</dbReference>
<evidence type="ECO:0000256" key="2">
    <source>
        <dbReference type="ARBA" id="ARBA00010791"/>
    </source>
</evidence>
<feature type="binding site" evidence="12">
    <location>
        <position position="137"/>
    </location>
    <ligand>
        <name>ATP</name>
        <dbReference type="ChEBI" id="CHEBI:30616"/>
    </ligand>
</feature>
<feature type="compositionally biased region" description="Basic and acidic residues" evidence="13">
    <location>
        <begin position="885"/>
        <end position="895"/>
    </location>
</feature>
<keyword evidence="6" id="KW-0808">Transferase</keyword>
<dbReference type="GO" id="GO:0004674">
    <property type="term" value="F:protein serine/threonine kinase activity"/>
    <property type="evidence" value="ECO:0007669"/>
    <property type="project" value="UniProtKB-KW"/>
</dbReference>
<dbReference type="STRING" id="215250.A0A316YVT6"/>
<dbReference type="OrthoDB" id="193931at2759"/>
<feature type="region of interest" description="Disordered" evidence="13">
    <location>
        <begin position="448"/>
        <end position="774"/>
    </location>
</feature>
<reference evidence="15" key="1">
    <citation type="journal article" date="2018" name="Mol. Biol. Evol.">
        <title>Broad Genomic Sampling Reveals a Smut Pathogenic Ancestry of the Fungal Clade Ustilaginomycotina.</title>
        <authorList>
            <person name="Kijpornyongpan T."/>
            <person name="Mondo S.J."/>
            <person name="Barry K."/>
            <person name="Sandor L."/>
            <person name="Lee J."/>
            <person name="Lipzen A."/>
            <person name="Pangilinan J."/>
            <person name="LaButti K."/>
            <person name="Hainaut M."/>
            <person name="Henrissat B."/>
            <person name="Grigoriev I.V."/>
            <person name="Spatafora J.W."/>
            <person name="Aime M.C."/>
        </authorList>
    </citation>
    <scope>NUCLEOTIDE SEQUENCE [LARGE SCALE GENOMIC DNA]</scope>
    <source>
        <strain evidence="15">MCA 4198</strain>
    </source>
</reference>
<evidence type="ECO:0000256" key="7">
    <source>
        <dbReference type="ARBA" id="ARBA00022741"/>
    </source>
</evidence>
<keyword evidence="8 15" id="KW-0418">Kinase</keyword>
<organism evidence="15 16">
    <name type="scientific">Acaromyces ingoldii</name>
    <dbReference type="NCBI Taxonomy" id="215250"/>
    <lineage>
        <taxon>Eukaryota</taxon>
        <taxon>Fungi</taxon>
        <taxon>Dikarya</taxon>
        <taxon>Basidiomycota</taxon>
        <taxon>Ustilaginomycotina</taxon>
        <taxon>Exobasidiomycetes</taxon>
        <taxon>Exobasidiales</taxon>
        <taxon>Cryptobasidiaceae</taxon>
        <taxon>Acaromyces</taxon>
    </lineage>
</organism>
<feature type="compositionally biased region" description="Pro residues" evidence="13">
    <location>
        <begin position="567"/>
        <end position="578"/>
    </location>
</feature>
<evidence type="ECO:0000256" key="5">
    <source>
        <dbReference type="ARBA" id="ARBA00022553"/>
    </source>
</evidence>
<dbReference type="PANTHER" id="PTHR24346:SF110">
    <property type="entry name" value="NON-SPECIFIC SERINE_THREONINE PROTEIN KINASE"/>
    <property type="match status" value="1"/>
</dbReference>
<feature type="compositionally biased region" description="Basic residues" evidence="13">
    <location>
        <begin position="930"/>
        <end position="943"/>
    </location>
</feature>
<feature type="region of interest" description="Disordered" evidence="13">
    <location>
        <begin position="812"/>
        <end position="956"/>
    </location>
</feature>
<keyword evidence="16" id="KW-1185">Reference proteome</keyword>
<feature type="compositionally biased region" description="Acidic residues" evidence="13">
    <location>
        <begin position="449"/>
        <end position="459"/>
    </location>
</feature>